<sequence>MIEEENVYRQLQQRLDDLPVSFPSTKTGVEINLLKILFTPEEAKIAIKLNFMPRTP</sequence>
<proteinExistence type="predicted"/>
<evidence type="ECO:0000313" key="1">
    <source>
        <dbReference type="EMBL" id="GAI16559.1"/>
    </source>
</evidence>
<protein>
    <submittedName>
        <fullName evidence="1">Uncharacterized protein</fullName>
    </submittedName>
</protein>
<dbReference type="AlphaFoldDB" id="X1ND23"/>
<organism evidence="1">
    <name type="scientific">marine sediment metagenome</name>
    <dbReference type="NCBI Taxonomy" id="412755"/>
    <lineage>
        <taxon>unclassified sequences</taxon>
        <taxon>metagenomes</taxon>
        <taxon>ecological metagenomes</taxon>
    </lineage>
</organism>
<dbReference type="EMBL" id="BARV01008122">
    <property type="protein sequence ID" value="GAI16559.1"/>
    <property type="molecule type" value="Genomic_DNA"/>
</dbReference>
<gene>
    <name evidence="1" type="ORF">S06H3_16417</name>
</gene>
<accession>X1ND23</accession>
<reference evidence="1" key="1">
    <citation type="journal article" date="2014" name="Front. Microbiol.">
        <title>High frequency of phylogenetically diverse reductive dehalogenase-homologous genes in deep subseafloor sedimentary metagenomes.</title>
        <authorList>
            <person name="Kawai M."/>
            <person name="Futagami T."/>
            <person name="Toyoda A."/>
            <person name="Takaki Y."/>
            <person name="Nishi S."/>
            <person name="Hori S."/>
            <person name="Arai W."/>
            <person name="Tsubouchi T."/>
            <person name="Morono Y."/>
            <person name="Uchiyama I."/>
            <person name="Ito T."/>
            <person name="Fujiyama A."/>
            <person name="Inagaki F."/>
            <person name="Takami H."/>
        </authorList>
    </citation>
    <scope>NUCLEOTIDE SEQUENCE</scope>
    <source>
        <strain evidence="1">Expedition CK06-06</strain>
    </source>
</reference>
<comment type="caution">
    <text evidence="1">The sequence shown here is derived from an EMBL/GenBank/DDBJ whole genome shotgun (WGS) entry which is preliminary data.</text>
</comment>
<name>X1ND23_9ZZZZ</name>